<comment type="caution">
    <text evidence="2">The sequence shown here is derived from an EMBL/GenBank/DDBJ whole genome shotgun (WGS) entry which is preliminary data.</text>
</comment>
<dbReference type="EMBL" id="JAWWNJ010000011">
    <property type="protein sequence ID" value="KAK7044802.1"/>
    <property type="molecule type" value="Genomic_DNA"/>
</dbReference>
<evidence type="ECO:0000313" key="2">
    <source>
        <dbReference type="EMBL" id="KAK7044802.1"/>
    </source>
</evidence>
<accession>A0AAW0D3F1</accession>
<keyword evidence="1" id="KW-0732">Signal</keyword>
<dbReference type="AlphaFoldDB" id="A0AAW0D3F1"/>
<feature type="signal peptide" evidence="1">
    <location>
        <begin position="1"/>
        <end position="19"/>
    </location>
</feature>
<evidence type="ECO:0000256" key="1">
    <source>
        <dbReference type="SAM" id="SignalP"/>
    </source>
</evidence>
<proteinExistence type="predicted"/>
<feature type="chain" id="PRO_5043362273" evidence="1">
    <location>
        <begin position="20"/>
        <end position="77"/>
    </location>
</feature>
<name>A0AAW0D3F1_9AGAR</name>
<protein>
    <submittedName>
        <fullName evidence="2">Uncharacterized protein</fullName>
    </submittedName>
</protein>
<dbReference type="Proteomes" id="UP001362999">
    <property type="component" value="Unassembled WGS sequence"/>
</dbReference>
<sequence length="77" mass="7954">MPRVTSLVFSLFLATFIAAAPVVPVELTSHSLYGVTAEVAAVSEINVAGAAVPEIYSPANLVHRENSSPQLSSSASL</sequence>
<feature type="non-terminal residue" evidence="2">
    <location>
        <position position="77"/>
    </location>
</feature>
<gene>
    <name evidence="2" type="ORF">R3P38DRAFT_2880920</name>
</gene>
<keyword evidence="3" id="KW-1185">Reference proteome</keyword>
<organism evidence="2 3">
    <name type="scientific">Favolaschia claudopus</name>
    <dbReference type="NCBI Taxonomy" id="2862362"/>
    <lineage>
        <taxon>Eukaryota</taxon>
        <taxon>Fungi</taxon>
        <taxon>Dikarya</taxon>
        <taxon>Basidiomycota</taxon>
        <taxon>Agaricomycotina</taxon>
        <taxon>Agaricomycetes</taxon>
        <taxon>Agaricomycetidae</taxon>
        <taxon>Agaricales</taxon>
        <taxon>Marasmiineae</taxon>
        <taxon>Mycenaceae</taxon>
        <taxon>Favolaschia</taxon>
    </lineage>
</organism>
<reference evidence="2 3" key="1">
    <citation type="journal article" date="2024" name="J Genomics">
        <title>Draft genome sequencing and assembly of Favolaschia claudopus CIRM-BRFM 2984 isolated from oak limbs.</title>
        <authorList>
            <person name="Navarro D."/>
            <person name="Drula E."/>
            <person name="Chaduli D."/>
            <person name="Cazenave R."/>
            <person name="Ahrendt S."/>
            <person name="Wang J."/>
            <person name="Lipzen A."/>
            <person name="Daum C."/>
            <person name="Barry K."/>
            <person name="Grigoriev I.V."/>
            <person name="Favel A."/>
            <person name="Rosso M.N."/>
            <person name="Martin F."/>
        </authorList>
    </citation>
    <scope>NUCLEOTIDE SEQUENCE [LARGE SCALE GENOMIC DNA]</scope>
    <source>
        <strain evidence="2 3">CIRM-BRFM 2984</strain>
    </source>
</reference>
<evidence type="ECO:0000313" key="3">
    <source>
        <dbReference type="Proteomes" id="UP001362999"/>
    </source>
</evidence>